<dbReference type="eggNOG" id="COG2323">
    <property type="taxonomic scope" value="Bacteria"/>
</dbReference>
<protein>
    <recommendedName>
        <fullName evidence="2">YetF C-terminal domain-containing protein</fullName>
    </recommendedName>
</protein>
<accession>A7BES3</accession>
<dbReference type="Proteomes" id="UP000003553">
    <property type="component" value="Unassembled WGS sequence"/>
</dbReference>
<name>A7BES3_9ACTO</name>
<feature type="region of interest" description="Disordered" evidence="1">
    <location>
        <begin position="49"/>
        <end position="71"/>
    </location>
</feature>
<dbReference type="InterPro" id="IPR007353">
    <property type="entry name" value="DUF421"/>
</dbReference>
<keyword evidence="4" id="KW-1185">Reference proteome</keyword>
<evidence type="ECO:0000313" key="4">
    <source>
        <dbReference type="Proteomes" id="UP000003553"/>
    </source>
</evidence>
<reference evidence="3" key="1">
    <citation type="submission" date="2007-04" db="EMBL/GenBank/DDBJ databases">
        <authorList>
            <person name="Fulton L."/>
            <person name="Clifton S."/>
            <person name="Fulton B."/>
            <person name="Xu J."/>
            <person name="Minx P."/>
            <person name="Pepin K.H."/>
            <person name="Johnson M."/>
            <person name="Thiruvilangam P."/>
            <person name="Bhonagiri V."/>
            <person name="Nash W.E."/>
            <person name="Mardis E.R."/>
            <person name="Wilson R.K."/>
        </authorList>
    </citation>
    <scope>NUCLEOTIDE SEQUENCE [LARGE SCALE GENOMIC DNA]</scope>
    <source>
        <strain evidence="3">ATCC 17982</strain>
    </source>
</reference>
<proteinExistence type="predicted"/>
<evidence type="ECO:0000256" key="1">
    <source>
        <dbReference type="SAM" id="MobiDB-lite"/>
    </source>
</evidence>
<gene>
    <name evidence="3" type="ORF">ACTODO_02176</name>
</gene>
<dbReference type="HOGENOM" id="CLU_2730915_0_0_11"/>
<dbReference type="Gene3D" id="3.30.240.20">
    <property type="entry name" value="bsu07140 like domains"/>
    <property type="match status" value="1"/>
</dbReference>
<dbReference type="EMBL" id="AAYI02000004">
    <property type="protein sequence ID" value="EDN81697.1"/>
    <property type="molecule type" value="Genomic_DNA"/>
</dbReference>
<reference evidence="3" key="2">
    <citation type="submission" date="2015-05" db="EMBL/GenBank/DDBJ databases">
        <title>Draft genome sequence of Actinomyces odontolyticus (ATCC 17982).</title>
        <authorList>
            <person name="Sudarsanam P."/>
            <person name="Ley R."/>
            <person name="Guruge J."/>
            <person name="Turnbaugh P.J."/>
            <person name="Mahowald M."/>
            <person name="Liep D."/>
            <person name="Gordon J."/>
        </authorList>
    </citation>
    <scope>NUCLEOTIDE SEQUENCE</scope>
    <source>
        <strain evidence="3">ATCC 17982</strain>
    </source>
</reference>
<sequence length="71" mass="7529">MPDGLTLAGKDKAWVKEQLKEQGYSSVKQVFLAELVDGSLEVVPFATSAKAAKRGAPQPTDPKALDGATDR</sequence>
<comment type="caution">
    <text evidence="3">The sequence shown here is derived from an EMBL/GenBank/DDBJ whole genome shotgun (WGS) entry which is preliminary data.</text>
</comment>
<evidence type="ECO:0000259" key="2">
    <source>
        <dbReference type="Pfam" id="PF04239"/>
    </source>
</evidence>
<dbReference type="Pfam" id="PF04239">
    <property type="entry name" value="DUF421"/>
    <property type="match status" value="1"/>
</dbReference>
<dbReference type="AlphaFoldDB" id="A7BES3"/>
<dbReference type="InterPro" id="IPR023090">
    <property type="entry name" value="UPF0702_alpha/beta_dom_sf"/>
</dbReference>
<feature type="domain" description="YetF C-terminal" evidence="2">
    <location>
        <begin position="3"/>
        <end position="35"/>
    </location>
</feature>
<organism evidence="3 4">
    <name type="scientific">Schaalia dentiphila ATCC 17982</name>
    <dbReference type="NCBI Taxonomy" id="411466"/>
    <lineage>
        <taxon>Bacteria</taxon>
        <taxon>Bacillati</taxon>
        <taxon>Actinomycetota</taxon>
        <taxon>Actinomycetes</taxon>
        <taxon>Actinomycetales</taxon>
        <taxon>Actinomycetaceae</taxon>
        <taxon>Schaalia</taxon>
        <taxon>Schaalia dentiphila</taxon>
    </lineage>
</organism>
<evidence type="ECO:0000313" key="3">
    <source>
        <dbReference type="EMBL" id="EDN81697.1"/>
    </source>
</evidence>
<dbReference type="RefSeq" id="WP_003793570.1">
    <property type="nucleotide sequence ID" value="NZ_DS264586.1"/>
</dbReference>